<dbReference type="EMBL" id="JAJJMB010004060">
    <property type="protein sequence ID" value="KAI3944239.1"/>
    <property type="molecule type" value="Genomic_DNA"/>
</dbReference>
<feature type="transmembrane region" description="Helical" evidence="1">
    <location>
        <begin position="227"/>
        <end position="254"/>
    </location>
</feature>
<protein>
    <recommendedName>
        <fullName evidence="4">TraB family protein</fullName>
    </recommendedName>
</protein>
<keyword evidence="1" id="KW-0472">Membrane</keyword>
<name>A0AAD4T6Q8_9MAGN</name>
<reference evidence="2" key="1">
    <citation type="submission" date="2022-04" db="EMBL/GenBank/DDBJ databases">
        <title>A functionally conserved STORR gene fusion in Papaver species that diverged 16.8 million years ago.</title>
        <authorList>
            <person name="Catania T."/>
        </authorList>
    </citation>
    <scope>NUCLEOTIDE SEQUENCE</scope>
    <source>
        <strain evidence="2">S-188037</strain>
    </source>
</reference>
<gene>
    <name evidence="2" type="ORF">MKW98_016469</name>
</gene>
<accession>A0AAD4T6Q8</accession>
<proteinExistence type="predicted"/>
<keyword evidence="1" id="KW-1133">Transmembrane helix</keyword>
<evidence type="ECO:0000313" key="3">
    <source>
        <dbReference type="Proteomes" id="UP001202328"/>
    </source>
</evidence>
<keyword evidence="1" id="KW-0812">Transmembrane</keyword>
<organism evidence="2 3">
    <name type="scientific">Papaver atlanticum</name>
    <dbReference type="NCBI Taxonomy" id="357466"/>
    <lineage>
        <taxon>Eukaryota</taxon>
        <taxon>Viridiplantae</taxon>
        <taxon>Streptophyta</taxon>
        <taxon>Embryophyta</taxon>
        <taxon>Tracheophyta</taxon>
        <taxon>Spermatophyta</taxon>
        <taxon>Magnoliopsida</taxon>
        <taxon>Ranunculales</taxon>
        <taxon>Papaveraceae</taxon>
        <taxon>Papaveroideae</taxon>
        <taxon>Papaver</taxon>
    </lineage>
</organism>
<evidence type="ECO:0008006" key="4">
    <source>
        <dbReference type="Google" id="ProtNLM"/>
    </source>
</evidence>
<dbReference type="Proteomes" id="UP001202328">
    <property type="component" value="Unassembled WGS sequence"/>
</dbReference>
<evidence type="ECO:0000256" key="1">
    <source>
        <dbReference type="SAM" id="Phobius"/>
    </source>
</evidence>
<comment type="caution">
    <text evidence="2">The sequence shown here is derived from an EMBL/GenBank/DDBJ whole genome shotgun (WGS) entry which is preliminary data.</text>
</comment>
<evidence type="ECO:0000313" key="2">
    <source>
        <dbReference type="EMBL" id="KAI3944239.1"/>
    </source>
</evidence>
<sequence>MSSIILNDDTSHYQHGIPGIPTDGKVVVLKNSKFNSEVYLVGTVHISKQSAETVKKVINYVRPKAVGIELSEEHAKDVMNSETEDVSLFEMLCDNMRAPWDLPMKIDMFAQDFWDYQFRAKGIHPGLEFKVAMEEASRMRARCYLIDEDDDVIDEKLSKVFSWLLLWKYWKFVLAGVKSVLADVFKARKARNYSLSKIIEGATESTRANGTSHERPLGLTRRNMNIYLLYCAIPFVIISTCRHTILISCSFFFFSS</sequence>
<dbReference type="PANTHER" id="PTHR21530:SF5">
    <property type="entry name" value="TRAB FAMILY PROTEIN"/>
    <property type="match status" value="1"/>
</dbReference>
<dbReference type="InterPro" id="IPR046345">
    <property type="entry name" value="TraB_PrgY-like"/>
</dbReference>
<keyword evidence="3" id="KW-1185">Reference proteome</keyword>
<dbReference type="AlphaFoldDB" id="A0AAD4T6Q8"/>
<dbReference type="PANTHER" id="PTHR21530">
    <property type="entry name" value="PHEROMONE SHUTDOWN PROTEIN"/>
    <property type="match status" value="1"/>
</dbReference>